<evidence type="ECO:0000259" key="1">
    <source>
        <dbReference type="PROSITE" id="PS50186"/>
    </source>
</evidence>
<protein>
    <recommendedName>
        <fullName evidence="1">DEP domain-containing protein</fullName>
    </recommendedName>
</protein>
<dbReference type="SUPFAM" id="SSF46785">
    <property type="entry name" value="Winged helix' DNA-binding domain"/>
    <property type="match status" value="1"/>
</dbReference>
<dbReference type="CDD" id="cd04371">
    <property type="entry name" value="DEP"/>
    <property type="match status" value="1"/>
</dbReference>
<dbReference type="InterPro" id="IPR051832">
    <property type="entry name" value="mTOR-Rac_regulators"/>
</dbReference>
<dbReference type="InterPro" id="IPR036390">
    <property type="entry name" value="WH_DNA-bd_sf"/>
</dbReference>
<keyword evidence="3" id="KW-1185">Reference proteome</keyword>
<dbReference type="Gene3D" id="1.10.10.10">
    <property type="entry name" value="Winged helix-like DNA-binding domain superfamily/Winged helix DNA-binding domain"/>
    <property type="match status" value="1"/>
</dbReference>
<dbReference type="Proteomes" id="UP001483337">
    <property type="component" value="Chromosome"/>
</dbReference>
<reference evidence="2 3" key="1">
    <citation type="submission" date="2024-04" db="EMBL/GenBank/DDBJ databases">
        <title>Okeanomitos corallinicola gen. &amp; sp. nov. (Nostocales, Cyanobacteria), a new toxic marine heterocyst-forming cyanobacterium from a coral reef.</title>
        <authorList>
            <person name="Li H."/>
            <person name="Li R."/>
            <person name="Kang J."/>
            <person name="Hii K.S."/>
            <person name="Mohamed H.F."/>
            <person name="Xu X."/>
            <person name="Luo Z."/>
        </authorList>
    </citation>
    <scope>NUCLEOTIDE SEQUENCE [LARGE SCALE GENOMIC DNA]</scope>
    <source>
        <strain evidence="2 3">TIOX110</strain>
    </source>
</reference>
<evidence type="ECO:0000313" key="2">
    <source>
        <dbReference type="EMBL" id="WZB86439.1"/>
    </source>
</evidence>
<dbReference type="PANTHER" id="PTHR22829:SF16">
    <property type="entry name" value="PH DOMAIN-CONTAINING PROTEIN"/>
    <property type="match status" value="1"/>
</dbReference>
<dbReference type="InterPro" id="IPR000591">
    <property type="entry name" value="DEP_dom"/>
</dbReference>
<accession>A0ABZ2UN40</accession>
<gene>
    <name evidence="2" type="ORF">WJM97_13610</name>
</gene>
<proteinExistence type="predicted"/>
<feature type="domain" description="DEP" evidence="1">
    <location>
        <begin position="110"/>
        <end position="183"/>
    </location>
</feature>
<evidence type="ECO:0000313" key="3">
    <source>
        <dbReference type="Proteomes" id="UP001483337"/>
    </source>
</evidence>
<dbReference type="PROSITE" id="PS50186">
    <property type="entry name" value="DEP"/>
    <property type="match status" value="1"/>
</dbReference>
<dbReference type="EMBL" id="CP150886">
    <property type="protein sequence ID" value="WZB86439.1"/>
    <property type="molecule type" value="Genomic_DNA"/>
</dbReference>
<dbReference type="PANTHER" id="PTHR22829">
    <property type="entry name" value="DEP DOMAIN PROTEIN"/>
    <property type="match status" value="1"/>
</dbReference>
<organism evidence="2 3">
    <name type="scientific">Okeanomitos corallinicola TIOX110</name>
    <dbReference type="NCBI Taxonomy" id="3133117"/>
    <lineage>
        <taxon>Bacteria</taxon>
        <taxon>Bacillati</taxon>
        <taxon>Cyanobacteriota</taxon>
        <taxon>Cyanophyceae</taxon>
        <taxon>Nostocales</taxon>
        <taxon>Aphanizomenonaceae</taxon>
        <taxon>Okeanomitos</taxon>
    </lineage>
</organism>
<dbReference type="Pfam" id="PF00610">
    <property type="entry name" value="DEP"/>
    <property type="match status" value="1"/>
</dbReference>
<sequence>MLLVAAEQVEYCQITYSRDNKLHTIDGMSYGGKLFTKIEFFPKHEKQAAIEKAKFMSVENKGHFLVILVEESTNYDIWQENDQVKIKSHDTKDIDIADINLEELVTKMRNVGGIRIEDRRHNLRVYHRCFVGKEAVAWLIESLKISQENAILLGQRLVDEKWIHHVTNDHNFKDEQLFYRFYWDEKQDDKLLNPNKIKKFFSLS</sequence>
<name>A0ABZ2UN40_9CYAN</name>
<dbReference type="RefSeq" id="WP_353929353.1">
    <property type="nucleotide sequence ID" value="NZ_CP150886.1"/>
</dbReference>
<dbReference type="InterPro" id="IPR036388">
    <property type="entry name" value="WH-like_DNA-bd_sf"/>
</dbReference>
<dbReference type="SMART" id="SM00049">
    <property type="entry name" value="DEP"/>
    <property type="match status" value="1"/>
</dbReference>